<dbReference type="InterPro" id="IPR036107">
    <property type="entry name" value="CsrA_sf"/>
</dbReference>
<dbReference type="GO" id="GO:0048027">
    <property type="term" value="F:mRNA 5'-UTR binding"/>
    <property type="evidence" value="ECO:0007669"/>
    <property type="project" value="UniProtKB-UniRule"/>
</dbReference>
<protein>
    <recommendedName>
        <fullName evidence="4">Translational regulator CsrA</fullName>
    </recommendedName>
</protein>
<dbReference type="Gene3D" id="2.60.40.4380">
    <property type="entry name" value="Translational regulator CsrA"/>
    <property type="match status" value="1"/>
</dbReference>
<dbReference type="PANTHER" id="PTHR34984">
    <property type="entry name" value="CARBON STORAGE REGULATOR"/>
    <property type="match status" value="1"/>
</dbReference>
<dbReference type="GO" id="GO:0005829">
    <property type="term" value="C:cytosol"/>
    <property type="evidence" value="ECO:0007669"/>
    <property type="project" value="TreeGrafter"/>
</dbReference>
<dbReference type="EMBL" id="PUHY01000013">
    <property type="protein sequence ID" value="PQO30931.1"/>
    <property type="molecule type" value="Genomic_DNA"/>
</dbReference>
<dbReference type="RefSeq" id="WP_105332006.1">
    <property type="nucleotide sequence ID" value="NZ_PUHY01000013.1"/>
</dbReference>
<evidence type="ECO:0000313" key="5">
    <source>
        <dbReference type="EMBL" id="PQO30931.1"/>
    </source>
</evidence>
<dbReference type="InterPro" id="IPR003751">
    <property type="entry name" value="CsrA"/>
</dbReference>
<comment type="function">
    <text evidence="4">A translational regulator that binds mRNA to regulate translation initiation and/or mRNA stability. Usually binds in the 5'-UTR at or near the Shine-Dalgarno sequence preventing ribosome-binding, thus repressing translation. Its main target seems to be the major flagellin gene, while its function is anatagonized by FliW.</text>
</comment>
<dbReference type="GO" id="GO:0006109">
    <property type="term" value="P:regulation of carbohydrate metabolic process"/>
    <property type="evidence" value="ECO:0007669"/>
    <property type="project" value="InterPro"/>
</dbReference>
<evidence type="ECO:0000256" key="2">
    <source>
        <dbReference type="ARBA" id="ARBA00022845"/>
    </source>
</evidence>
<dbReference type="GO" id="GO:0045947">
    <property type="term" value="P:negative regulation of translational initiation"/>
    <property type="evidence" value="ECO:0007669"/>
    <property type="project" value="UniProtKB-UniRule"/>
</dbReference>
<keyword evidence="3 4" id="KW-0694">RNA-binding</keyword>
<evidence type="ECO:0000256" key="3">
    <source>
        <dbReference type="ARBA" id="ARBA00022884"/>
    </source>
</evidence>
<dbReference type="GO" id="GO:1902208">
    <property type="term" value="P:regulation of bacterial-type flagellum assembly"/>
    <property type="evidence" value="ECO:0007669"/>
    <property type="project" value="UniProtKB-UniRule"/>
</dbReference>
<proteinExistence type="inferred from homology"/>
<evidence type="ECO:0000313" key="6">
    <source>
        <dbReference type="Proteomes" id="UP000238322"/>
    </source>
</evidence>
<dbReference type="OrthoDB" id="289081at2"/>
<keyword evidence="4" id="KW-1005">Bacterial flagellum biogenesis</keyword>
<dbReference type="AlphaFoldDB" id="A0A2S8FFH8"/>
<keyword evidence="2 4" id="KW-0810">Translation regulation</keyword>
<keyword evidence="1 4" id="KW-0963">Cytoplasm</keyword>
<dbReference type="Pfam" id="PF02599">
    <property type="entry name" value="CsrA"/>
    <property type="match status" value="1"/>
</dbReference>
<gene>
    <name evidence="4" type="primary">csrA</name>
    <name evidence="5" type="ORF">C5Y83_22265</name>
</gene>
<comment type="similarity">
    <text evidence="4">Belongs to the CsrA/RsmA family.</text>
</comment>
<dbReference type="PANTHER" id="PTHR34984:SF1">
    <property type="entry name" value="CARBON STORAGE REGULATOR"/>
    <property type="match status" value="1"/>
</dbReference>
<dbReference type="HAMAP" id="MF_00167">
    <property type="entry name" value="CsrA"/>
    <property type="match status" value="1"/>
</dbReference>
<comment type="caution">
    <text evidence="5">The sequence shown here is derived from an EMBL/GenBank/DDBJ whole genome shotgun (WGS) entry which is preliminary data.</text>
</comment>
<reference evidence="5 6" key="1">
    <citation type="submission" date="2018-02" db="EMBL/GenBank/DDBJ databases">
        <title>Comparative genomes isolates from brazilian mangrove.</title>
        <authorList>
            <person name="Araujo J.E."/>
            <person name="Taketani R.G."/>
            <person name="Silva M.C.P."/>
            <person name="Loureco M.V."/>
            <person name="Andreote F.D."/>
        </authorList>
    </citation>
    <scope>NUCLEOTIDE SEQUENCE [LARGE SCALE GENOMIC DNA]</scope>
    <source>
        <strain evidence="5 6">Hex-1 MGV</strain>
    </source>
</reference>
<name>A0A2S8FFH8_9BACT</name>
<accession>A0A2S8FFH8</accession>
<evidence type="ECO:0000256" key="4">
    <source>
        <dbReference type="HAMAP-Rule" id="MF_00167"/>
    </source>
</evidence>
<organism evidence="5 6">
    <name type="scientific">Blastopirellula marina</name>
    <dbReference type="NCBI Taxonomy" id="124"/>
    <lineage>
        <taxon>Bacteria</taxon>
        <taxon>Pseudomonadati</taxon>
        <taxon>Planctomycetota</taxon>
        <taxon>Planctomycetia</taxon>
        <taxon>Pirellulales</taxon>
        <taxon>Pirellulaceae</taxon>
        <taxon>Blastopirellula</taxon>
    </lineage>
</organism>
<dbReference type="Proteomes" id="UP000238322">
    <property type="component" value="Unassembled WGS sequence"/>
</dbReference>
<comment type="subunit">
    <text evidence="4">Homodimer; the beta-strands of each monomer intercalate to form a hydrophobic core, while the alpha-helices form wings that extend away from the core.</text>
</comment>
<keyword evidence="4" id="KW-0678">Repressor</keyword>
<comment type="subcellular location">
    <subcellularLocation>
        <location evidence="4">Cytoplasm</location>
    </subcellularLocation>
</comment>
<dbReference type="GO" id="GO:0006402">
    <property type="term" value="P:mRNA catabolic process"/>
    <property type="evidence" value="ECO:0007669"/>
    <property type="project" value="InterPro"/>
</dbReference>
<evidence type="ECO:0000256" key="1">
    <source>
        <dbReference type="ARBA" id="ARBA00022490"/>
    </source>
</evidence>
<sequence>MLVLSRKEGEKLRLGDEILITVVKVGADKVRLGIQAPSNLLILRDELDTHDQIEAEEEERITLVFTAEVDQLAAKTLRIAA</sequence>
<dbReference type="SUPFAM" id="SSF117130">
    <property type="entry name" value="CsrA-like"/>
    <property type="match status" value="1"/>
</dbReference>
<dbReference type="GO" id="GO:0044781">
    <property type="term" value="P:bacterial-type flagellum organization"/>
    <property type="evidence" value="ECO:0007669"/>
    <property type="project" value="UniProtKB-KW"/>
</dbReference>